<proteinExistence type="predicted"/>
<accession>A0A067SI51</accession>
<dbReference type="HOGENOM" id="CLU_1525259_0_0_1"/>
<evidence type="ECO:0000313" key="3">
    <source>
        <dbReference type="Proteomes" id="UP000027222"/>
    </source>
</evidence>
<feature type="compositionally biased region" description="Basic and acidic residues" evidence="1">
    <location>
        <begin position="60"/>
        <end position="73"/>
    </location>
</feature>
<sequence>MGKEKAVDLQLEGDPELVGTSSGSGYLSEEGDTEEAEISSAEATSRLSPIENNSCRSKANLKDGWEEGQEAKKNVSTNSIQEDHSESNVPVAPSTASTSQTAKPKRNIRRNAIYHFYEDWPVNSDGNAGNVGDKHYRCYHGNHKIFTISKAGNYNVHTMVGHIRTNFKAIHELFLS</sequence>
<gene>
    <name evidence="2" type="ORF">GALMADRAFT_144480</name>
</gene>
<dbReference type="AlphaFoldDB" id="A0A067SI51"/>
<organism evidence="2 3">
    <name type="scientific">Galerina marginata (strain CBS 339.88)</name>
    <dbReference type="NCBI Taxonomy" id="685588"/>
    <lineage>
        <taxon>Eukaryota</taxon>
        <taxon>Fungi</taxon>
        <taxon>Dikarya</taxon>
        <taxon>Basidiomycota</taxon>
        <taxon>Agaricomycotina</taxon>
        <taxon>Agaricomycetes</taxon>
        <taxon>Agaricomycetidae</taxon>
        <taxon>Agaricales</taxon>
        <taxon>Agaricineae</taxon>
        <taxon>Strophariaceae</taxon>
        <taxon>Galerina</taxon>
    </lineage>
</organism>
<name>A0A067SI51_GALM3</name>
<dbReference type="Proteomes" id="UP000027222">
    <property type="component" value="Unassembled WGS sequence"/>
</dbReference>
<keyword evidence="3" id="KW-1185">Reference proteome</keyword>
<feature type="region of interest" description="Disordered" evidence="1">
    <location>
        <begin position="1"/>
        <end position="105"/>
    </location>
</feature>
<evidence type="ECO:0000256" key="1">
    <source>
        <dbReference type="SAM" id="MobiDB-lite"/>
    </source>
</evidence>
<dbReference type="EMBL" id="KL142396">
    <property type="protein sequence ID" value="KDR70576.1"/>
    <property type="molecule type" value="Genomic_DNA"/>
</dbReference>
<feature type="compositionally biased region" description="Polar residues" evidence="1">
    <location>
        <begin position="46"/>
        <end position="57"/>
    </location>
</feature>
<evidence type="ECO:0000313" key="2">
    <source>
        <dbReference type="EMBL" id="KDR70576.1"/>
    </source>
</evidence>
<protein>
    <submittedName>
        <fullName evidence="2">Uncharacterized protein</fullName>
    </submittedName>
</protein>
<reference evidence="3" key="1">
    <citation type="journal article" date="2014" name="Proc. Natl. Acad. Sci. U.S.A.">
        <title>Extensive sampling of basidiomycete genomes demonstrates inadequacy of the white-rot/brown-rot paradigm for wood decay fungi.</title>
        <authorList>
            <person name="Riley R."/>
            <person name="Salamov A.A."/>
            <person name="Brown D.W."/>
            <person name="Nagy L.G."/>
            <person name="Floudas D."/>
            <person name="Held B.W."/>
            <person name="Levasseur A."/>
            <person name="Lombard V."/>
            <person name="Morin E."/>
            <person name="Otillar R."/>
            <person name="Lindquist E.A."/>
            <person name="Sun H."/>
            <person name="LaButti K.M."/>
            <person name="Schmutz J."/>
            <person name="Jabbour D."/>
            <person name="Luo H."/>
            <person name="Baker S.E."/>
            <person name="Pisabarro A.G."/>
            <person name="Walton J.D."/>
            <person name="Blanchette R.A."/>
            <person name="Henrissat B."/>
            <person name="Martin F."/>
            <person name="Cullen D."/>
            <person name="Hibbett D.S."/>
            <person name="Grigoriev I.V."/>
        </authorList>
    </citation>
    <scope>NUCLEOTIDE SEQUENCE [LARGE SCALE GENOMIC DNA]</scope>
    <source>
        <strain evidence="3">CBS 339.88</strain>
    </source>
</reference>
<dbReference type="OrthoDB" id="3259181at2759"/>